<dbReference type="GO" id="GO:0016788">
    <property type="term" value="F:hydrolase activity, acting on ester bonds"/>
    <property type="evidence" value="ECO:0007669"/>
    <property type="project" value="TreeGrafter"/>
</dbReference>
<protein>
    <submittedName>
        <fullName evidence="3">Alpha/beta hydrolase-fold protein</fullName>
    </submittedName>
</protein>
<comment type="caution">
    <text evidence="3">The sequence shown here is derived from an EMBL/GenBank/DDBJ whole genome shotgun (WGS) entry which is preliminary data.</text>
</comment>
<evidence type="ECO:0000313" key="4">
    <source>
        <dbReference type="Proteomes" id="UP001141950"/>
    </source>
</evidence>
<name>A0A9X2SBQ0_9BACL</name>
<gene>
    <name evidence="3" type="ORF">NQZ67_28840</name>
</gene>
<accession>A0A9X2SBQ0</accession>
<dbReference type="EMBL" id="JANIPJ010000036">
    <property type="protein sequence ID" value="MCR2807889.1"/>
    <property type="molecule type" value="Genomic_DNA"/>
</dbReference>
<keyword evidence="4" id="KW-1185">Reference proteome</keyword>
<evidence type="ECO:0000256" key="2">
    <source>
        <dbReference type="ARBA" id="ARBA00022801"/>
    </source>
</evidence>
<dbReference type="RefSeq" id="WP_257452778.1">
    <property type="nucleotide sequence ID" value="NZ_JANIPJ010000036.1"/>
</dbReference>
<keyword evidence="2 3" id="KW-0378">Hydrolase</keyword>
<sequence length="533" mass="59906">MMHFERIERLGRKLLVYLPPSYHVDESRAFPVAYVQDGGELFEMVSNQLDHLVRQGRLQEIIYVGIAPHDRNAEYTPWPAPELFAGYPDFGGRGREYVDEVADRLKPLVDERYRTLRGPESTAIMGGSFGGLVSLFAGVWRPDVFGRLGLLSASFWFEGVLPFLREQAVFDRGIRVYMSVGDCEGIYKDNIQRHMVPYSIEAADVLVRRGIPAEQLLFEMREGGTHDHLYMAEKLLKAAAWLFPVGVDAGAVPPAKVAPAWGAREISRSGIPGSRVWKMLAKKTGREYRISVWLPDVEPPSDGFSVLYSLDANATFGSLAEAMRLQGRKPHGIEPQAIVGIGYDSEQPIVTEPRFCDYTTPADPSELPERPDGSAWPKVGGADAFADFIEEELKPFIESLAPINRARQSLFGHSLGGFFALHMLFSRPGTYHTYIAGSPSIWWKDRQLMKRWPELEERLRRGAMEASVLIGIGAGEKPSMIEDAERLHELMLPYDGAGLRLRFRKFEDEGHVSVLHPLISEMLRFIGRKETTV</sequence>
<dbReference type="Gene3D" id="3.40.50.1820">
    <property type="entry name" value="alpha/beta hydrolase"/>
    <property type="match status" value="2"/>
</dbReference>
<dbReference type="AlphaFoldDB" id="A0A9X2SBQ0"/>
<dbReference type="PANTHER" id="PTHR40841:SF2">
    <property type="entry name" value="SIDEROPHORE-DEGRADING ESTERASE (EUROFUNG)"/>
    <property type="match status" value="1"/>
</dbReference>
<dbReference type="SUPFAM" id="SSF53474">
    <property type="entry name" value="alpha/beta-Hydrolases"/>
    <property type="match status" value="2"/>
</dbReference>
<organism evidence="3 4">
    <name type="scientific">Paenibacillus soyae</name>
    <dbReference type="NCBI Taxonomy" id="2969249"/>
    <lineage>
        <taxon>Bacteria</taxon>
        <taxon>Bacillati</taxon>
        <taxon>Bacillota</taxon>
        <taxon>Bacilli</taxon>
        <taxon>Bacillales</taxon>
        <taxon>Paenibacillaceae</taxon>
        <taxon>Paenibacillus</taxon>
    </lineage>
</organism>
<proteinExistence type="inferred from homology"/>
<dbReference type="PANTHER" id="PTHR40841">
    <property type="entry name" value="SIDEROPHORE TRIACETYLFUSARININE C ESTERASE"/>
    <property type="match status" value="1"/>
</dbReference>
<dbReference type="Proteomes" id="UP001141950">
    <property type="component" value="Unassembled WGS sequence"/>
</dbReference>
<dbReference type="InterPro" id="IPR000801">
    <property type="entry name" value="Esterase-like"/>
</dbReference>
<evidence type="ECO:0000256" key="1">
    <source>
        <dbReference type="ARBA" id="ARBA00005622"/>
    </source>
</evidence>
<dbReference type="InterPro" id="IPR052558">
    <property type="entry name" value="Siderophore_Hydrolase_D"/>
</dbReference>
<dbReference type="Pfam" id="PF00756">
    <property type="entry name" value="Esterase"/>
    <property type="match status" value="2"/>
</dbReference>
<evidence type="ECO:0000313" key="3">
    <source>
        <dbReference type="EMBL" id="MCR2807889.1"/>
    </source>
</evidence>
<reference evidence="3" key="1">
    <citation type="submission" date="2022-08" db="EMBL/GenBank/DDBJ databases">
        <title>The genomic sequence of strain Paenibacillus sp. SCIV0701.</title>
        <authorList>
            <person name="Zhao H."/>
        </authorList>
    </citation>
    <scope>NUCLEOTIDE SEQUENCE</scope>
    <source>
        <strain evidence="3">SCIV0701</strain>
    </source>
</reference>
<comment type="similarity">
    <text evidence="1">Belongs to the esterase D family.</text>
</comment>
<dbReference type="InterPro" id="IPR029058">
    <property type="entry name" value="AB_hydrolase_fold"/>
</dbReference>